<dbReference type="InterPro" id="IPR033985">
    <property type="entry name" value="SusD-like_N"/>
</dbReference>
<dbReference type="Gene3D" id="1.25.40.390">
    <property type="match status" value="1"/>
</dbReference>
<keyword evidence="3 6" id="KW-0732">Signal</keyword>
<dbReference type="RefSeq" id="WP_129921707.1">
    <property type="nucleotide sequence ID" value="NZ_SEWE01000028.1"/>
</dbReference>
<reference evidence="9 10" key="1">
    <citation type="submission" date="2019-02" db="EMBL/GenBank/DDBJ databases">
        <title>Bacterial novel species isolated from soil.</title>
        <authorList>
            <person name="Jung H.-Y."/>
        </authorList>
    </citation>
    <scope>NUCLEOTIDE SEQUENCE [LARGE SCALE GENOMIC DNA]</scope>
    <source>
        <strain evidence="9 10">1-3-3-3</strain>
    </source>
</reference>
<gene>
    <name evidence="9" type="ORF">EWM57_13645</name>
</gene>
<accession>A0A4Q5LE08</accession>
<keyword evidence="5" id="KW-0998">Cell outer membrane</keyword>
<feature type="domain" description="RagB/SusD" evidence="7">
    <location>
        <begin position="364"/>
        <end position="506"/>
    </location>
</feature>
<dbReference type="PROSITE" id="PS51257">
    <property type="entry name" value="PROKAR_LIPOPROTEIN"/>
    <property type="match status" value="1"/>
</dbReference>
<feature type="signal peptide" evidence="6">
    <location>
        <begin position="1"/>
        <end position="20"/>
    </location>
</feature>
<evidence type="ECO:0000256" key="2">
    <source>
        <dbReference type="ARBA" id="ARBA00006275"/>
    </source>
</evidence>
<evidence type="ECO:0000256" key="4">
    <source>
        <dbReference type="ARBA" id="ARBA00023136"/>
    </source>
</evidence>
<comment type="subcellular location">
    <subcellularLocation>
        <location evidence="1">Cell outer membrane</location>
    </subcellularLocation>
</comment>
<evidence type="ECO:0000256" key="1">
    <source>
        <dbReference type="ARBA" id="ARBA00004442"/>
    </source>
</evidence>
<evidence type="ECO:0000259" key="8">
    <source>
        <dbReference type="Pfam" id="PF14322"/>
    </source>
</evidence>
<proteinExistence type="inferred from homology"/>
<dbReference type="Pfam" id="PF07980">
    <property type="entry name" value="SusD_RagB"/>
    <property type="match status" value="1"/>
</dbReference>
<evidence type="ECO:0000259" key="7">
    <source>
        <dbReference type="Pfam" id="PF07980"/>
    </source>
</evidence>
<dbReference type="Pfam" id="PF14322">
    <property type="entry name" value="SusD-like_3"/>
    <property type="match status" value="1"/>
</dbReference>
<evidence type="ECO:0000256" key="6">
    <source>
        <dbReference type="SAM" id="SignalP"/>
    </source>
</evidence>
<dbReference type="InterPro" id="IPR012944">
    <property type="entry name" value="SusD_RagB_dom"/>
</dbReference>
<evidence type="ECO:0000313" key="9">
    <source>
        <dbReference type="EMBL" id="RYU78559.1"/>
    </source>
</evidence>
<feature type="chain" id="PRO_5020729948" evidence="6">
    <location>
        <begin position="21"/>
        <end position="507"/>
    </location>
</feature>
<dbReference type="OrthoDB" id="9792139at2"/>
<organism evidence="9 10">
    <name type="scientific">Hymenobacter persicinus</name>
    <dbReference type="NCBI Taxonomy" id="2025506"/>
    <lineage>
        <taxon>Bacteria</taxon>
        <taxon>Pseudomonadati</taxon>
        <taxon>Bacteroidota</taxon>
        <taxon>Cytophagia</taxon>
        <taxon>Cytophagales</taxon>
        <taxon>Hymenobacteraceae</taxon>
        <taxon>Hymenobacter</taxon>
    </lineage>
</organism>
<keyword evidence="10" id="KW-1185">Reference proteome</keyword>
<dbReference type="InterPro" id="IPR011990">
    <property type="entry name" value="TPR-like_helical_dom_sf"/>
</dbReference>
<evidence type="ECO:0000256" key="5">
    <source>
        <dbReference type="ARBA" id="ARBA00023237"/>
    </source>
</evidence>
<dbReference type="Proteomes" id="UP000294155">
    <property type="component" value="Unassembled WGS sequence"/>
</dbReference>
<evidence type="ECO:0000256" key="3">
    <source>
        <dbReference type="ARBA" id="ARBA00022729"/>
    </source>
</evidence>
<dbReference type="AlphaFoldDB" id="A0A4Q5LE08"/>
<protein>
    <submittedName>
        <fullName evidence="9">RagB/SusD family nutrient uptake outer membrane protein</fullName>
    </submittedName>
</protein>
<dbReference type="EMBL" id="SEWE01000028">
    <property type="protein sequence ID" value="RYU78559.1"/>
    <property type="molecule type" value="Genomic_DNA"/>
</dbReference>
<comment type="similarity">
    <text evidence="2">Belongs to the SusD family.</text>
</comment>
<feature type="domain" description="SusD-like N-terminal" evidence="8">
    <location>
        <begin position="41"/>
        <end position="220"/>
    </location>
</feature>
<evidence type="ECO:0000313" key="10">
    <source>
        <dbReference type="Proteomes" id="UP000294155"/>
    </source>
</evidence>
<dbReference type="GO" id="GO:0009279">
    <property type="term" value="C:cell outer membrane"/>
    <property type="evidence" value="ECO:0007669"/>
    <property type="project" value="UniProtKB-SubCell"/>
</dbReference>
<sequence length="507" mass="55948">MKKISYLLLAAAFLTFSSCEDELDQSPISSGSVPTFYRSATDFNQALSATYSVLRGYPDRELTLSETRSDNIYGVSTQGIRPWESVNNFATTLATSEYVDDAWSSNYTGIFRANVLLDQLAQNGSVLTDDARNRMEGEAKFLRAFYYFNLVQYFGPVPLVDKPLDPAAVRTINRTPVAEVYDLIIRDLQTAGDKLSSSYTGADVGRATKWAAKGMLARVYITRSGPTHGIDGPGRGTNDYAAANTLLDEIINSKLFTFLPVYADIFSYTNENNKEVLFDIQYISGGTGLGASYPSILVTGNYFNSVVANTSGFSTGDELRAASDNLINTYAQNDLRRAQALQVGFTVPASGSTPAVTEPRAAFKKYLDVPKRGSSRTDWSINFIVLRYTDILMMKAECVLKGGGAGDVDGIMNQVRRRGIANAPLVTGTTFDQLMEERRREFVGEGLRWHDLLRSPSAVNIMNNWIAADDIRNRMRKPINANDLIYPVPQSEMAASGYLYKQNPGYN</sequence>
<name>A0A4Q5LE08_9BACT</name>
<dbReference type="SUPFAM" id="SSF48452">
    <property type="entry name" value="TPR-like"/>
    <property type="match status" value="1"/>
</dbReference>
<comment type="caution">
    <text evidence="9">The sequence shown here is derived from an EMBL/GenBank/DDBJ whole genome shotgun (WGS) entry which is preliminary data.</text>
</comment>
<keyword evidence="4" id="KW-0472">Membrane</keyword>
<dbReference type="CDD" id="cd08977">
    <property type="entry name" value="SusD"/>
    <property type="match status" value="1"/>
</dbReference>